<evidence type="ECO:0000256" key="2">
    <source>
        <dbReference type="ARBA" id="ARBA00022722"/>
    </source>
</evidence>
<keyword evidence="3" id="KW-0479">Metal-binding</keyword>
<protein>
    <recommendedName>
        <fullName evidence="6">PIN domain-containing protein</fullName>
    </recommendedName>
</protein>
<evidence type="ECO:0000256" key="4">
    <source>
        <dbReference type="ARBA" id="ARBA00022801"/>
    </source>
</evidence>
<proteinExistence type="predicted"/>
<dbReference type="GO" id="GO:0046872">
    <property type="term" value="F:metal ion binding"/>
    <property type="evidence" value="ECO:0007669"/>
    <property type="project" value="UniProtKB-KW"/>
</dbReference>
<gene>
    <name evidence="7" type="ORF">S01H1_21449</name>
</gene>
<dbReference type="InterPro" id="IPR029060">
    <property type="entry name" value="PIN-like_dom_sf"/>
</dbReference>
<keyword evidence="1" id="KW-1277">Toxin-antitoxin system</keyword>
<dbReference type="InterPro" id="IPR051749">
    <property type="entry name" value="PINc/VapC_TA_RNase"/>
</dbReference>
<dbReference type="GO" id="GO:0004540">
    <property type="term" value="F:RNA nuclease activity"/>
    <property type="evidence" value="ECO:0007669"/>
    <property type="project" value="TreeGrafter"/>
</dbReference>
<dbReference type="CDD" id="cd18762">
    <property type="entry name" value="PIN_MtVapC3-like"/>
    <property type="match status" value="1"/>
</dbReference>
<evidence type="ECO:0000256" key="1">
    <source>
        <dbReference type="ARBA" id="ARBA00022649"/>
    </source>
</evidence>
<comment type="caution">
    <text evidence="7">The sequence shown here is derived from an EMBL/GenBank/DDBJ whole genome shotgun (WGS) entry which is preliminary data.</text>
</comment>
<name>X0TNU5_9ZZZZ</name>
<dbReference type="SUPFAM" id="SSF88723">
    <property type="entry name" value="PIN domain-like"/>
    <property type="match status" value="1"/>
</dbReference>
<evidence type="ECO:0000256" key="5">
    <source>
        <dbReference type="ARBA" id="ARBA00022842"/>
    </source>
</evidence>
<reference evidence="7" key="1">
    <citation type="journal article" date="2014" name="Front. Microbiol.">
        <title>High frequency of phylogenetically diverse reductive dehalogenase-homologous genes in deep subseafloor sedimentary metagenomes.</title>
        <authorList>
            <person name="Kawai M."/>
            <person name="Futagami T."/>
            <person name="Toyoda A."/>
            <person name="Takaki Y."/>
            <person name="Nishi S."/>
            <person name="Hori S."/>
            <person name="Arai W."/>
            <person name="Tsubouchi T."/>
            <person name="Morono Y."/>
            <person name="Uchiyama I."/>
            <person name="Ito T."/>
            <person name="Fujiyama A."/>
            <person name="Inagaki F."/>
            <person name="Takami H."/>
        </authorList>
    </citation>
    <scope>NUCLEOTIDE SEQUENCE</scope>
    <source>
        <strain evidence="7">Expedition CK06-06</strain>
    </source>
</reference>
<dbReference type="EMBL" id="BARS01011892">
    <property type="protein sequence ID" value="GAF94894.1"/>
    <property type="molecule type" value="Genomic_DNA"/>
</dbReference>
<accession>X0TNU5</accession>
<sequence>MILVDTSVLIDYLKGIDNRSTKMFHQVLEKGIPFGINHVIYMEVLQGAKTERDYNALKKYLDTQTFYELKRRKESYADAAKMYFKLRQKGVTVKSTMDCLIAQVAIENDLFLLHNDQDFSRISKEFLIKIWKV</sequence>
<dbReference type="Pfam" id="PF01850">
    <property type="entry name" value="PIN"/>
    <property type="match status" value="1"/>
</dbReference>
<dbReference type="PANTHER" id="PTHR42740">
    <property type="entry name" value="RIBONUCLEASE VAPC3"/>
    <property type="match status" value="1"/>
</dbReference>
<evidence type="ECO:0000259" key="6">
    <source>
        <dbReference type="Pfam" id="PF01850"/>
    </source>
</evidence>
<dbReference type="AlphaFoldDB" id="X0TNU5"/>
<evidence type="ECO:0000313" key="7">
    <source>
        <dbReference type="EMBL" id="GAF94894.1"/>
    </source>
</evidence>
<organism evidence="7">
    <name type="scientific">marine sediment metagenome</name>
    <dbReference type="NCBI Taxonomy" id="412755"/>
    <lineage>
        <taxon>unclassified sequences</taxon>
        <taxon>metagenomes</taxon>
        <taxon>ecological metagenomes</taxon>
    </lineage>
</organism>
<evidence type="ECO:0000256" key="3">
    <source>
        <dbReference type="ARBA" id="ARBA00022723"/>
    </source>
</evidence>
<feature type="domain" description="PIN" evidence="6">
    <location>
        <begin position="2"/>
        <end position="124"/>
    </location>
</feature>
<dbReference type="PANTHER" id="PTHR42740:SF1">
    <property type="entry name" value="RIBONUCLEASE VAPC3"/>
    <property type="match status" value="1"/>
</dbReference>
<keyword evidence="2" id="KW-0540">Nuclease</keyword>
<dbReference type="InterPro" id="IPR002716">
    <property type="entry name" value="PIN_dom"/>
</dbReference>
<dbReference type="Gene3D" id="3.40.50.1010">
    <property type="entry name" value="5'-nuclease"/>
    <property type="match status" value="1"/>
</dbReference>
<keyword evidence="4" id="KW-0378">Hydrolase</keyword>
<keyword evidence="5" id="KW-0460">Magnesium</keyword>
<dbReference type="GO" id="GO:0016787">
    <property type="term" value="F:hydrolase activity"/>
    <property type="evidence" value="ECO:0007669"/>
    <property type="project" value="UniProtKB-KW"/>
</dbReference>